<feature type="compositionally biased region" description="Gly residues" evidence="1">
    <location>
        <begin position="1"/>
        <end position="12"/>
    </location>
</feature>
<protein>
    <submittedName>
        <fullName evidence="2">Uncharacterized protein</fullName>
    </submittedName>
</protein>
<organism evidence="2 3">
    <name type="scientific">Araneus ventricosus</name>
    <name type="common">Orbweaver spider</name>
    <name type="synonym">Epeira ventricosa</name>
    <dbReference type="NCBI Taxonomy" id="182803"/>
    <lineage>
        <taxon>Eukaryota</taxon>
        <taxon>Metazoa</taxon>
        <taxon>Ecdysozoa</taxon>
        <taxon>Arthropoda</taxon>
        <taxon>Chelicerata</taxon>
        <taxon>Arachnida</taxon>
        <taxon>Araneae</taxon>
        <taxon>Araneomorphae</taxon>
        <taxon>Entelegynae</taxon>
        <taxon>Araneoidea</taxon>
        <taxon>Araneidae</taxon>
        <taxon>Araneus</taxon>
    </lineage>
</organism>
<evidence type="ECO:0000256" key="1">
    <source>
        <dbReference type="SAM" id="MobiDB-lite"/>
    </source>
</evidence>
<accession>A0A4Y2DCT8</accession>
<dbReference type="Proteomes" id="UP000499080">
    <property type="component" value="Unassembled WGS sequence"/>
</dbReference>
<evidence type="ECO:0000313" key="3">
    <source>
        <dbReference type="Proteomes" id="UP000499080"/>
    </source>
</evidence>
<proteinExistence type="predicted"/>
<name>A0A4Y2DCT8_ARAVE</name>
<feature type="region of interest" description="Disordered" evidence="1">
    <location>
        <begin position="1"/>
        <end position="61"/>
    </location>
</feature>
<feature type="compositionally biased region" description="Gly residues" evidence="1">
    <location>
        <begin position="38"/>
        <end position="60"/>
    </location>
</feature>
<gene>
    <name evidence="2" type="ORF">AVEN_97141_1</name>
</gene>
<keyword evidence="3" id="KW-1185">Reference proteome</keyword>
<sequence>MDRQVGPGGAGVGQEEHLELQEERTGGVRPGRSQLRTGGAGAYGPGGVGPGGVGPYGPGGVVQVEPTLWTRRTRW</sequence>
<evidence type="ECO:0000313" key="2">
    <source>
        <dbReference type="EMBL" id="GBM14612.1"/>
    </source>
</evidence>
<reference evidence="2 3" key="1">
    <citation type="journal article" date="2019" name="Sci. Rep.">
        <title>Orb-weaving spider Araneus ventricosus genome elucidates the spidroin gene catalogue.</title>
        <authorList>
            <person name="Kono N."/>
            <person name="Nakamura H."/>
            <person name="Ohtoshi R."/>
            <person name="Moran D.A.P."/>
            <person name="Shinohara A."/>
            <person name="Yoshida Y."/>
            <person name="Fujiwara M."/>
            <person name="Mori M."/>
            <person name="Tomita M."/>
            <person name="Arakawa K."/>
        </authorList>
    </citation>
    <scope>NUCLEOTIDE SEQUENCE [LARGE SCALE GENOMIC DNA]</scope>
</reference>
<feature type="compositionally biased region" description="Basic and acidic residues" evidence="1">
    <location>
        <begin position="14"/>
        <end position="26"/>
    </location>
</feature>
<comment type="caution">
    <text evidence="2">The sequence shown here is derived from an EMBL/GenBank/DDBJ whole genome shotgun (WGS) entry which is preliminary data.</text>
</comment>
<dbReference type="EMBL" id="BGPR01000346">
    <property type="protein sequence ID" value="GBM14612.1"/>
    <property type="molecule type" value="Genomic_DNA"/>
</dbReference>
<dbReference type="AlphaFoldDB" id="A0A4Y2DCT8"/>